<proteinExistence type="inferred from homology"/>
<dbReference type="EC" id="5.3.1.22" evidence="4 7"/>
<dbReference type="GeneID" id="100933085"/>
<evidence type="ECO:0000256" key="7">
    <source>
        <dbReference type="PIRNR" id="PIRNR006241"/>
    </source>
</evidence>
<evidence type="ECO:0000256" key="8">
    <source>
        <dbReference type="PIRSR" id="PIRSR006241-50"/>
    </source>
</evidence>
<keyword evidence="6 7" id="KW-0413">Isomerase</keyword>
<organism evidence="10 11">
    <name type="scientific">Sarcophilus harrisii</name>
    <name type="common">Tasmanian devil</name>
    <name type="synonym">Sarcophilus laniarius</name>
    <dbReference type="NCBI Taxonomy" id="9305"/>
    <lineage>
        <taxon>Eukaryota</taxon>
        <taxon>Metazoa</taxon>
        <taxon>Chordata</taxon>
        <taxon>Craniata</taxon>
        <taxon>Vertebrata</taxon>
        <taxon>Euteleostomi</taxon>
        <taxon>Mammalia</taxon>
        <taxon>Metatheria</taxon>
        <taxon>Dasyuromorphia</taxon>
        <taxon>Dasyuridae</taxon>
        <taxon>Sarcophilus</taxon>
    </lineage>
</organism>
<feature type="active site" description="Proton donor/acceptor" evidence="8">
    <location>
        <position position="151"/>
    </location>
</feature>
<evidence type="ECO:0000256" key="2">
    <source>
        <dbReference type="ARBA" id="ARBA00002968"/>
    </source>
</evidence>
<comment type="similarity">
    <text evidence="3 7">Belongs to the hyi family.</text>
</comment>
<comment type="function">
    <text evidence="2 7">Catalyzes the reversible isomerization between hydroxypyruvate and 2-hydroxy-3-oxopropanoate (also termed tartronate semialdehyde).</text>
</comment>
<dbReference type="Ensembl" id="ENSSHAT00000018852.2">
    <property type="protein sequence ID" value="ENSSHAP00000018697.2"/>
    <property type="gene ID" value="ENSSHAG00000015874.2"/>
</dbReference>
<dbReference type="InterPro" id="IPR036237">
    <property type="entry name" value="Xyl_isomerase-like_sf"/>
</dbReference>
<dbReference type="GO" id="GO:0046487">
    <property type="term" value="P:glyoxylate metabolic process"/>
    <property type="evidence" value="ECO:0007669"/>
    <property type="project" value="TreeGrafter"/>
</dbReference>
<gene>
    <name evidence="10" type="primary">HYI</name>
</gene>
<dbReference type="InterPro" id="IPR026040">
    <property type="entry name" value="HyI-like"/>
</dbReference>
<dbReference type="PANTHER" id="PTHR43489">
    <property type="entry name" value="ISOMERASE"/>
    <property type="match status" value="1"/>
</dbReference>
<dbReference type="RefSeq" id="XP_031811556.1">
    <property type="nucleotide sequence ID" value="XM_031955696.1"/>
</dbReference>
<evidence type="ECO:0000256" key="4">
    <source>
        <dbReference type="ARBA" id="ARBA00012570"/>
    </source>
</evidence>
<comment type="catalytic activity">
    <reaction evidence="1 7">
        <text>3-hydroxypyruvate = 2-hydroxy-3-oxopropanoate</text>
        <dbReference type="Rhea" id="RHEA:11952"/>
        <dbReference type="ChEBI" id="CHEBI:17180"/>
        <dbReference type="ChEBI" id="CHEBI:57978"/>
        <dbReference type="EC" id="5.3.1.22"/>
    </reaction>
</comment>
<sequence>MAPLRFAANLSWLFSEQGSALSARLEAAARAGFRAAEVAWPYGETAAQLAAALKTTGLRLVLLNTPPGATDLGELGLGAVPGRQDAFREGLELAVAYARELGCPQVHLMAGRVPQGAERSAVARDMETVFVENLRHAADVLARENLVGLVEPINSRLTDPRYFLDTPEQAASILRRVDRPNLRLQLDMFHWQIMGGNLTANIRAFLPLIGHVQVAQVPDRGEPDSPGELNFPYLFQLLEELGYTGYVGCEYRPRGDTNEGLGWLRAYWESRGLAPGNAESQADVPT</sequence>
<name>G3WTE2_SARHA</name>
<dbReference type="eggNOG" id="KOG4518">
    <property type="taxonomic scope" value="Eukaryota"/>
</dbReference>
<evidence type="ECO:0000313" key="11">
    <source>
        <dbReference type="Proteomes" id="UP000007648"/>
    </source>
</evidence>
<dbReference type="STRING" id="9305.ENSSHAP00000018697"/>
<dbReference type="KEGG" id="shr:100933085"/>
<dbReference type="InParanoid" id="G3WTE2"/>
<dbReference type="PANTHER" id="PTHR43489:SF6">
    <property type="entry name" value="HYDROXYPYRUVATE ISOMERASE-RELATED"/>
    <property type="match status" value="1"/>
</dbReference>
<dbReference type="Gene3D" id="3.20.20.150">
    <property type="entry name" value="Divalent-metal-dependent TIM barrel enzymes"/>
    <property type="match status" value="1"/>
</dbReference>
<dbReference type="SUPFAM" id="SSF51658">
    <property type="entry name" value="Xylose isomerase-like"/>
    <property type="match status" value="1"/>
</dbReference>
<dbReference type="GO" id="GO:0008903">
    <property type="term" value="F:hydroxypyruvate isomerase activity"/>
    <property type="evidence" value="ECO:0007669"/>
    <property type="project" value="UniProtKB-EC"/>
</dbReference>
<feature type="active site" description="Proton donor/acceptor" evidence="8">
    <location>
        <position position="250"/>
    </location>
</feature>
<evidence type="ECO:0000256" key="5">
    <source>
        <dbReference type="ARBA" id="ARBA00017985"/>
    </source>
</evidence>
<evidence type="ECO:0000313" key="10">
    <source>
        <dbReference type="Ensembl" id="ENSSHAP00000018697.2"/>
    </source>
</evidence>
<dbReference type="FunCoup" id="G3WTE2">
    <property type="interactions" value="126"/>
</dbReference>
<evidence type="ECO:0000256" key="6">
    <source>
        <dbReference type="ARBA" id="ARBA00023235"/>
    </source>
</evidence>
<evidence type="ECO:0000256" key="3">
    <source>
        <dbReference type="ARBA" id="ARBA00005962"/>
    </source>
</evidence>
<reference evidence="10" key="3">
    <citation type="submission" date="2025-09" db="UniProtKB">
        <authorList>
            <consortium name="Ensembl"/>
        </authorList>
    </citation>
    <scope>IDENTIFICATION</scope>
</reference>
<accession>G3WTE2</accession>
<evidence type="ECO:0000256" key="1">
    <source>
        <dbReference type="ARBA" id="ARBA00000476"/>
    </source>
</evidence>
<dbReference type="FunFam" id="3.20.20.150:FF:000007">
    <property type="entry name" value="Hydroxypyruvate isomerase"/>
    <property type="match status" value="1"/>
</dbReference>
<evidence type="ECO:0000259" key="9">
    <source>
        <dbReference type="Pfam" id="PF01261"/>
    </source>
</evidence>
<protein>
    <recommendedName>
        <fullName evidence="5 7">Putative hydroxypyruvate isomerase</fullName>
        <ecNumber evidence="4 7">5.3.1.22</ecNumber>
    </recommendedName>
</protein>
<dbReference type="InterPro" id="IPR050417">
    <property type="entry name" value="Sugar_Epim/Isomerase"/>
</dbReference>
<dbReference type="OrthoDB" id="4214675at2759"/>
<dbReference type="PIRSF" id="PIRSF006241">
    <property type="entry name" value="HyI"/>
    <property type="match status" value="1"/>
</dbReference>
<feature type="domain" description="Xylose isomerase-like TIM barrel" evidence="9">
    <location>
        <begin position="25"/>
        <end position="266"/>
    </location>
</feature>
<dbReference type="CTD" id="81888"/>
<keyword evidence="11" id="KW-1185">Reference proteome</keyword>
<dbReference type="Pfam" id="PF01261">
    <property type="entry name" value="AP_endonuc_2"/>
    <property type="match status" value="1"/>
</dbReference>
<dbReference type="InterPro" id="IPR013022">
    <property type="entry name" value="Xyl_isomerase-like_TIM-brl"/>
</dbReference>
<dbReference type="HOGENOM" id="CLU_050006_1_1_1"/>
<reference evidence="10" key="2">
    <citation type="submission" date="2025-08" db="UniProtKB">
        <authorList>
            <consortium name="Ensembl"/>
        </authorList>
    </citation>
    <scope>IDENTIFICATION</scope>
</reference>
<dbReference type="Proteomes" id="UP000007648">
    <property type="component" value="Unassembled WGS sequence"/>
</dbReference>
<dbReference type="AlphaFoldDB" id="G3WTE2"/>
<dbReference type="GeneTree" id="ENSGT00390000005462"/>
<reference evidence="10 11" key="1">
    <citation type="journal article" date="2011" name="Proc. Natl. Acad. Sci. U.S.A.">
        <title>Genetic diversity and population structure of the endangered marsupial Sarcophilus harrisii (Tasmanian devil).</title>
        <authorList>
            <person name="Miller W."/>
            <person name="Hayes V.M."/>
            <person name="Ratan A."/>
            <person name="Petersen D.C."/>
            <person name="Wittekindt N.E."/>
            <person name="Miller J."/>
            <person name="Walenz B."/>
            <person name="Knight J."/>
            <person name="Qi J."/>
            <person name="Zhao F."/>
            <person name="Wang Q."/>
            <person name="Bedoya-Reina O.C."/>
            <person name="Katiyar N."/>
            <person name="Tomsho L.P."/>
            <person name="Kasson L.M."/>
            <person name="Hardie R.A."/>
            <person name="Woodbridge P."/>
            <person name="Tindall E.A."/>
            <person name="Bertelsen M.F."/>
            <person name="Dixon D."/>
            <person name="Pyecroft S."/>
            <person name="Helgen K.M."/>
            <person name="Lesk A.M."/>
            <person name="Pringle T.H."/>
            <person name="Patterson N."/>
            <person name="Zhang Y."/>
            <person name="Kreiss A."/>
            <person name="Woods G.M."/>
            <person name="Jones M.E."/>
            <person name="Schuster S.C."/>
        </authorList>
    </citation>
    <scope>NUCLEOTIDE SEQUENCE [LARGE SCALE GENOMIC DNA]</scope>
</reference>